<reference evidence="3" key="1">
    <citation type="journal article" date="2020" name="Stud. Mycol.">
        <title>101 Dothideomycetes genomes: a test case for predicting lifestyles and emergence of pathogens.</title>
        <authorList>
            <person name="Haridas S."/>
            <person name="Albert R."/>
            <person name="Binder M."/>
            <person name="Bloem J."/>
            <person name="Labutti K."/>
            <person name="Salamov A."/>
            <person name="Andreopoulos B."/>
            <person name="Baker S."/>
            <person name="Barry K."/>
            <person name="Bills G."/>
            <person name="Bluhm B."/>
            <person name="Cannon C."/>
            <person name="Castanera R."/>
            <person name="Culley D."/>
            <person name="Daum C."/>
            <person name="Ezra D."/>
            <person name="Gonzalez J."/>
            <person name="Henrissat B."/>
            <person name="Kuo A."/>
            <person name="Liang C."/>
            <person name="Lipzen A."/>
            <person name="Lutzoni F."/>
            <person name="Magnuson J."/>
            <person name="Mondo S."/>
            <person name="Nolan M."/>
            <person name="Ohm R."/>
            <person name="Pangilinan J."/>
            <person name="Park H.-J."/>
            <person name="Ramirez L."/>
            <person name="Alfaro M."/>
            <person name="Sun H."/>
            <person name="Tritt A."/>
            <person name="Yoshinaga Y."/>
            <person name="Zwiers L.-H."/>
            <person name="Turgeon B."/>
            <person name="Goodwin S."/>
            <person name="Spatafora J."/>
            <person name="Crous P."/>
            <person name="Grigoriev I."/>
        </authorList>
    </citation>
    <scope>NUCLEOTIDE SEQUENCE</scope>
    <source>
        <strain evidence="3">CBS 269.34</strain>
    </source>
</reference>
<keyword evidence="2" id="KW-0812">Transmembrane</keyword>
<feature type="region of interest" description="Disordered" evidence="1">
    <location>
        <begin position="64"/>
        <end position="129"/>
    </location>
</feature>
<evidence type="ECO:0000313" key="3">
    <source>
        <dbReference type="EMBL" id="KAF2497223.1"/>
    </source>
</evidence>
<feature type="compositionally biased region" description="Low complexity" evidence="1">
    <location>
        <begin position="64"/>
        <end position="75"/>
    </location>
</feature>
<feature type="compositionally biased region" description="Low complexity" evidence="1">
    <location>
        <begin position="108"/>
        <end position="121"/>
    </location>
</feature>
<evidence type="ECO:0000256" key="1">
    <source>
        <dbReference type="SAM" id="MobiDB-lite"/>
    </source>
</evidence>
<keyword evidence="2" id="KW-0472">Membrane</keyword>
<dbReference type="PANTHER" id="PTHR16861">
    <property type="entry name" value="GLYCOPROTEIN 38"/>
    <property type="match status" value="1"/>
</dbReference>
<proteinExistence type="predicted"/>
<dbReference type="PANTHER" id="PTHR16861:SF4">
    <property type="entry name" value="SH3 DOMAIN PROTEIN (AFU_ORTHOLOGUE AFUA_1G13610)"/>
    <property type="match status" value="1"/>
</dbReference>
<name>A0A6A6R043_9PEZI</name>
<organism evidence="3 4">
    <name type="scientific">Lophium mytilinum</name>
    <dbReference type="NCBI Taxonomy" id="390894"/>
    <lineage>
        <taxon>Eukaryota</taxon>
        <taxon>Fungi</taxon>
        <taxon>Dikarya</taxon>
        <taxon>Ascomycota</taxon>
        <taxon>Pezizomycotina</taxon>
        <taxon>Dothideomycetes</taxon>
        <taxon>Pleosporomycetidae</taxon>
        <taxon>Mytilinidiales</taxon>
        <taxon>Mytilinidiaceae</taxon>
        <taxon>Lophium</taxon>
    </lineage>
</organism>
<sequence>MTSTITLTVLNKPPITASLVSGTLFLSNTAVVPGDPGVSFDGIWFSVASDGVIWYESNPHTFAAPSSSAPTSFSSIVQSGTDTQTTMSNPTPGQSLSSVTSTANSGNALSATQSTASPTSTGKIHTSKSGVSGGATAGIAIACLVIGAAIAGFIVWLLMRRSRNKNQAGFPNHGAAAHAGPEKQPILGTLPKASSDSTLRVVENHLPLPLEDSAISGDITKLSTLIKNHVQSYYHESLVDSGTVDLDALQALGDNMPISVGTLGTLLSNPTTREVGLRFCIAWVIISRSKLNGDPRTTLLPPEVVECSSSMSALNWEPKAWDAFTTNWKAITAECIKNAYLLNPFGPQDARNPNILKTTEVLEAILAPFAVTRMDHSTRRRNLEEIIKRAATFAFVLFSQRSSWRLEWPDSRTMAPGSLVIFPALEQIMDEEGRRFSPPRTFSELVVRQIDE</sequence>
<evidence type="ECO:0000256" key="2">
    <source>
        <dbReference type="SAM" id="Phobius"/>
    </source>
</evidence>
<gene>
    <name evidence="3" type="ORF">BU16DRAFT_353874</name>
</gene>
<feature type="transmembrane region" description="Helical" evidence="2">
    <location>
        <begin position="137"/>
        <end position="158"/>
    </location>
</feature>
<keyword evidence="2" id="KW-1133">Transmembrane helix</keyword>
<protein>
    <submittedName>
        <fullName evidence="3">Uncharacterized protein</fullName>
    </submittedName>
</protein>
<feature type="region of interest" description="Disordered" evidence="1">
    <location>
        <begin position="169"/>
        <end position="192"/>
    </location>
</feature>
<evidence type="ECO:0000313" key="4">
    <source>
        <dbReference type="Proteomes" id="UP000799750"/>
    </source>
</evidence>
<feature type="compositionally biased region" description="Polar residues" evidence="1">
    <location>
        <begin position="76"/>
        <end position="107"/>
    </location>
</feature>
<dbReference type="AlphaFoldDB" id="A0A6A6R043"/>
<accession>A0A6A6R043</accession>
<dbReference type="OrthoDB" id="5421765at2759"/>
<dbReference type="Proteomes" id="UP000799750">
    <property type="component" value="Unassembled WGS sequence"/>
</dbReference>
<keyword evidence="4" id="KW-1185">Reference proteome</keyword>
<dbReference type="EMBL" id="MU004187">
    <property type="protein sequence ID" value="KAF2497223.1"/>
    <property type="molecule type" value="Genomic_DNA"/>
</dbReference>